<keyword evidence="7" id="KW-0378">Hydrolase</keyword>
<name>A0A919RGH2_9ACTN</name>
<evidence type="ECO:0000256" key="6">
    <source>
        <dbReference type="ARBA" id="ARBA00022729"/>
    </source>
</evidence>
<dbReference type="InterPro" id="IPR003137">
    <property type="entry name" value="PA_domain"/>
</dbReference>
<dbReference type="Proteomes" id="UP000606172">
    <property type="component" value="Unassembled WGS sequence"/>
</dbReference>
<dbReference type="FunFam" id="3.40.630.10:FF:000054">
    <property type="entry name" value="Peptide hydrolase"/>
    <property type="match status" value="1"/>
</dbReference>
<feature type="chain" id="PRO_5037713396" evidence="9">
    <location>
        <begin position="32"/>
        <end position="520"/>
    </location>
</feature>
<feature type="domain" description="PA" evidence="10">
    <location>
        <begin position="155"/>
        <end position="240"/>
    </location>
</feature>
<evidence type="ECO:0000256" key="1">
    <source>
        <dbReference type="ARBA" id="ARBA00001947"/>
    </source>
</evidence>
<keyword evidence="5" id="KW-0479">Metal-binding</keyword>
<accession>A0A919RGH2</accession>
<dbReference type="GO" id="GO:0046872">
    <property type="term" value="F:metal ion binding"/>
    <property type="evidence" value="ECO:0007669"/>
    <property type="project" value="UniProtKB-KW"/>
</dbReference>
<dbReference type="InterPro" id="IPR046450">
    <property type="entry name" value="PA_dom_sf"/>
</dbReference>
<feature type="signal peptide" evidence="9">
    <location>
        <begin position="1"/>
        <end position="31"/>
    </location>
</feature>
<proteinExistence type="inferred from homology"/>
<keyword evidence="8" id="KW-0862">Zinc</keyword>
<dbReference type="Pfam" id="PF02225">
    <property type="entry name" value="PA"/>
    <property type="match status" value="1"/>
</dbReference>
<dbReference type="SUPFAM" id="SSF52025">
    <property type="entry name" value="PA domain"/>
    <property type="match status" value="1"/>
</dbReference>
<evidence type="ECO:0000256" key="7">
    <source>
        <dbReference type="ARBA" id="ARBA00022801"/>
    </source>
</evidence>
<comment type="cofactor">
    <cofactor evidence="1">
        <name>Zn(2+)</name>
        <dbReference type="ChEBI" id="CHEBI:29105"/>
    </cofactor>
</comment>
<dbReference type="Gene3D" id="3.40.630.10">
    <property type="entry name" value="Zn peptidases"/>
    <property type="match status" value="1"/>
</dbReference>
<dbReference type="AlphaFoldDB" id="A0A919RGH2"/>
<evidence type="ECO:0000259" key="11">
    <source>
        <dbReference type="Pfam" id="PF04389"/>
    </source>
</evidence>
<evidence type="ECO:0000313" key="12">
    <source>
        <dbReference type="EMBL" id="GII93456.1"/>
    </source>
</evidence>
<evidence type="ECO:0000256" key="4">
    <source>
        <dbReference type="ARBA" id="ARBA00022670"/>
    </source>
</evidence>
<evidence type="ECO:0000313" key="13">
    <source>
        <dbReference type="Proteomes" id="UP000606172"/>
    </source>
</evidence>
<dbReference type="PANTHER" id="PTHR12147:SF26">
    <property type="entry name" value="PEPTIDASE M28 DOMAIN-CONTAINING PROTEIN"/>
    <property type="match status" value="1"/>
</dbReference>
<protein>
    <submittedName>
        <fullName evidence="12">Aminopeptidase</fullName>
    </submittedName>
</protein>
<dbReference type="InterPro" id="IPR041756">
    <property type="entry name" value="M28_SGAP-like"/>
</dbReference>
<evidence type="ECO:0000256" key="8">
    <source>
        <dbReference type="ARBA" id="ARBA00022833"/>
    </source>
</evidence>
<evidence type="ECO:0000256" key="3">
    <source>
        <dbReference type="ARBA" id="ARBA00022438"/>
    </source>
</evidence>
<dbReference type="Gene3D" id="3.50.30.30">
    <property type="match status" value="1"/>
</dbReference>
<dbReference type="SUPFAM" id="SSF53187">
    <property type="entry name" value="Zn-dependent exopeptidases"/>
    <property type="match status" value="1"/>
</dbReference>
<dbReference type="CDD" id="cd03876">
    <property type="entry name" value="M28_SGAP_like"/>
    <property type="match status" value="1"/>
</dbReference>
<evidence type="ECO:0000256" key="9">
    <source>
        <dbReference type="SAM" id="SignalP"/>
    </source>
</evidence>
<dbReference type="InterPro" id="IPR007484">
    <property type="entry name" value="Peptidase_M28"/>
</dbReference>
<feature type="domain" description="Peptidase M28" evidence="11">
    <location>
        <begin position="263"/>
        <end position="477"/>
    </location>
</feature>
<keyword evidence="6 9" id="KW-0732">Signal</keyword>
<dbReference type="GO" id="GO:0008235">
    <property type="term" value="F:metalloexopeptidase activity"/>
    <property type="evidence" value="ECO:0007669"/>
    <property type="project" value="InterPro"/>
</dbReference>
<dbReference type="GO" id="GO:0006508">
    <property type="term" value="P:proteolysis"/>
    <property type="evidence" value="ECO:0007669"/>
    <property type="project" value="UniProtKB-KW"/>
</dbReference>
<evidence type="ECO:0000256" key="5">
    <source>
        <dbReference type="ARBA" id="ARBA00022723"/>
    </source>
</evidence>
<gene>
    <name evidence="12" type="primary">lap_1</name>
    <name evidence="12" type="ORF">Ssi02_36870</name>
</gene>
<comment type="similarity">
    <text evidence="2">Belongs to the peptidase M28 family. M28A subfamily.</text>
</comment>
<keyword evidence="13" id="KW-1185">Reference proteome</keyword>
<dbReference type="PANTHER" id="PTHR12147">
    <property type="entry name" value="METALLOPEPTIDASE M28 FAMILY MEMBER"/>
    <property type="match status" value="1"/>
</dbReference>
<dbReference type="GO" id="GO:0004177">
    <property type="term" value="F:aminopeptidase activity"/>
    <property type="evidence" value="ECO:0007669"/>
    <property type="project" value="UniProtKB-KW"/>
</dbReference>
<keyword evidence="3 12" id="KW-0031">Aminopeptidase</keyword>
<evidence type="ECO:0000259" key="10">
    <source>
        <dbReference type="Pfam" id="PF02225"/>
    </source>
</evidence>
<reference evidence="12" key="1">
    <citation type="submission" date="2021-01" db="EMBL/GenBank/DDBJ databases">
        <title>Whole genome shotgun sequence of Sinosporangium siamense NBRC 109515.</title>
        <authorList>
            <person name="Komaki H."/>
            <person name="Tamura T."/>
        </authorList>
    </citation>
    <scope>NUCLEOTIDE SEQUENCE</scope>
    <source>
        <strain evidence="12">NBRC 109515</strain>
    </source>
</reference>
<comment type="caution">
    <text evidence="12">The sequence shown here is derived from an EMBL/GenBank/DDBJ whole genome shotgun (WGS) entry which is preliminary data.</text>
</comment>
<dbReference type="Pfam" id="PF04389">
    <property type="entry name" value="Peptidase_M28"/>
    <property type="match status" value="1"/>
</dbReference>
<evidence type="ECO:0000256" key="2">
    <source>
        <dbReference type="ARBA" id="ARBA00005957"/>
    </source>
</evidence>
<organism evidence="12 13">
    <name type="scientific">Sinosporangium siamense</name>
    <dbReference type="NCBI Taxonomy" id="1367973"/>
    <lineage>
        <taxon>Bacteria</taxon>
        <taxon>Bacillati</taxon>
        <taxon>Actinomycetota</taxon>
        <taxon>Actinomycetes</taxon>
        <taxon>Streptosporangiales</taxon>
        <taxon>Streptosporangiaceae</taxon>
        <taxon>Sinosporangium</taxon>
    </lineage>
</organism>
<sequence>MRLNLRRRMVQAITVATVMSLPLALAPTAQASPVSDALALLLTKKVKGENVTKHLQEFQRIADANSGNRAAGTPGYDKSLEYAAQKLRRAGYRVSTTDVEFPTGWAELAPPELNVVAPTPKTYTPNVDFLTVGSSGSGDVTAEVQVVDAVLPPGPTPSTSTAGCEASDFAGFVAGRIALIQRGTCPYVQKATNAKAAGAAAVVFFNEGQPGRTEAYNFDIGEWRFGIPIVFADFAVGNELAATPGTQLHVKTSTRVDVGRTKNLIAETRTGDPNKVVMAGAHLDSVHEGAGINDNGSGSAGLLETALQLAKLPVKHKVRFAWWGAEELGLLGSNQYVEGLSQAQRDKIKLYLNFDMIGSPNFGYFIYDGDNSDNVGSPAGPPGSAQIEKTFERFYQKRDLNFRGTDFSGRSDYGPFIEVGIPAGGLFTGAEGIKTPEEATLFGGTAGQAYDPCYHAACDGLNNINATALDVNSDALAWATATYAYDLSAIPPRATAANTAKSSTAKTAATQVAVPEGAAS</sequence>
<keyword evidence="4" id="KW-0645">Protease</keyword>
<dbReference type="InterPro" id="IPR045175">
    <property type="entry name" value="M28_fam"/>
</dbReference>
<dbReference type="EMBL" id="BOOW01000022">
    <property type="protein sequence ID" value="GII93456.1"/>
    <property type="molecule type" value="Genomic_DNA"/>
</dbReference>